<evidence type="ECO:0000313" key="11">
    <source>
        <dbReference type="EMBL" id="QQR36946.1"/>
    </source>
</evidence>
<dbReference type="EC" id="2.7.13.3" evidence="2"/>
<keyword evidence="12" id="KW-1185">Reference proteome</keyword>
<evidence type="ECO:0000256" key="6">
    <source>
        <dbReference type="ARBA" id="ARBA00022777"/>
    </source>
</evidence>
<dbReference type="InterPro" id="IPR007891">
    <property type="entry name" value="CHASE3"/>
</dbReference>
<dbReference type="PANTHER" id="PTHR41523">
    <property type="entry name" value="TWO-COMPONENT SYSTEM SENSOR PROTEIN"/>
    <property type="match status" value="1"/>
</dbReference>
<evidence type="ECO:0000256" key="5">
    <source>
        <dbReference type="ARBA" id="ARBA00022741"/>
    </source>
</evidence>
<evidence type="ECO:0000256" key="8">
    <source>
        <dbReference type="SAM" id="Coils"/>
    </source>
</evidence>
<dbReference type="Gene3D" id="3.30.450.20">
    <property type="entry name" value="PAS domain"/>
    <property type="match status" value="1"/>
</dbReference>
<keyword evidence="9" id="KW-1133">Transmembrane helix</keyword>
<dbReference type="SMART" id="SM00911">
    <property type="entry name" value="HWE_HK"/>
    <property type="match status" value="1"/>
</dbReference>
<protein>
    <recommendedName>
        <fullName evidence="2">histidine kinase</fullName>
        <ecNumber evidence="2">2.7.13.3</ecNumber>
    </recommendedName>
</protein>
<dbReference type="InterPro" id="IPR011495">
    <property type="entry name" value="Sig_transdc_His_kin_sub2_dim/P"/>
</dbReference>
<dbReference type="Pfam" id="PF02518">
    <property type="entry name" value="HATPase_c"/>
    <property type="match status" value="1"/>
</dbReference>
<feature type="transmembrane region" description="Helical" evidence="9">
    <location>
        <begin position="12"/>
        <end position="33"/>
    </location>
</feature>
<proteinExistence type="predicted"/>
<evidence type="ECO:0000256" key="4">
    <source>
        <dbReference type="ARBA" id="ARBA00022679"/>
    </source>
</evidence>
<dbReference type="PROSITE" id="PS50109">
    <property type="entry name" value="HIS_KIN"/>
    <property type="match status" value="1"/>
</dbReference>
<keyword evidence="4" id="KW-0808">Transferase</keyword>
<evidence type="ECO:0000256" key="9">
    <source>
        <dbReference type="SAM" id="Phobius"/>
    </source>
</evidence>
<dbReference type="SUPFAM" id="SSF55874">
    <property type="entry name" value="ATPase domain of HSP90 chaperone/DNA topoisomerase II/histidine kinase"/>
    <property type="match status" value="1"/>
</dbReference>
<dbReference type="InterPro" id="IPR005467">
    <property type="entry name" value="His_kinase_dom"/>
</dbReference>
<dbReference type="CDD" id="cd19410">
    <property type="entry name" value="HK9-like_sensor"/>
    <property type="match status" value="1"/>
</dbReference>
<name>A0ABX7BYA4_9HYPH</name>
<comment type="catalytic activity">
    <reaction evidence="1">
        <text>ATP + protein L-histidine = ADP + protein N-phospho-L-histidine.</text>
        <dbReference type="EC" id="2.7.13.3"/>
    </reaction>
</comment>
<dbReference type="Gene3D" id="3.30.565.10">
    <property type="entry name" value="Histidine kinase-like ATPase, C-terminal domain"/>
    <property type="match status" value="1"/>
</dbReference>
<accession>A0ABX7BYA4</accession>
<gene>
    <name evidence="11" type="ORF">JI749_04785</name>
</gene>
<evidence type="ECO:0000256" key="2">
    <source>
        <dbReference type="ARBA" id="ARBA00012438"/>
    </source>
</evidence>
<feature type="transmembrane region" description="Helical" evidence="9">
    <location>
        <begin position="187"/>
        <end position="211"/>
    </location>
</feature>
<dbReference type="Pfam" id="PF07568">
    <property type="entry name" value="HisKA_2"/>
    <property type="match status" value="1"/>
</dbReference>
<keyword evidence="5" id="KW-0547">Nucleotide-binding</keyword>
<keyword evidence="9" id="KW-0812">Transmembrane</keyword>
<evidence type="ECO:0000256" key="3">
    <source>
        <dbReference type="ARBA" id="ARBA00022553"/>
    </source>
</evidence>
<feature type="domain" description="Histidine kinase" evidence="10">
    <location>
        <begin position="259"/>
        <end position="449"/>
    </location>
</feature>
<keyword evidence="9" id="KW-0472">Membrane</keyword>
<dbReference type="PANTHER" id="PTHR41523:SF8">
    <property type="entry name" value="ETHYLENE RESPONSE SENSOR PROTEIN"/>
    <property type="match status" value="1"/>
</dbReference>
<evidence type="ECO:0000313" key="12">
    <source>
        <dbReference type="Proteomes" id="UP000595460"/>
    </source>
</evidence>
<dbReference type="EMBL" id="CP068047">
    <property type="protein sequence ID" value="QQR36946.1"/>
    <property type="molecule type" value="Genomic_DNA"/>
</dbReference>
<dbReference type="Pfam" id="PF05227">
    <property type="entry name" value="CHASE3"/>
    <property type="match status" value="1"/>
</dbReference>
<dbReference type="RefSeq" id="WP_201659982.1">
    <property type="nucleotide sequence ID" value="NZ_CP068047.1"/>
</dbReference>
<sequence>MPISARVFVRSQLAFLAIGLLALAAIVSVAFWLGERSEEIANEILAARDFKTAAVTLGASVGQAESSQRGFLYTGNEVYLAPYDIAKAAALRGIEGLPARLVTYPEMAPAAERLTQVLTDKFAEMDQTIAAIRARDPQAALELTLTNRGKQLMDEANVFITGLALAADDRLANLATEQNENALWQRLISIVGALVAVAAAVAALITIMRYAGEVAQARDQLARANADLEIKVAARTADLARSNEEMRAARDRAEMLVHEVNHRVANSLSMVSSLVGLQAKAGDAAVKAALAETQSRIQAIALVHQRLYSSGDVAEVALDQYLRSLLDQFQSTVGGAERIRLSYELEPISLRTDASINLGVIAAEWVMNATKYAYPDGVGAVRVALNRQVDGHAVLTVEDDGVGRGSGPSKGTGLGTRIVKAMATSLRGTVDYIDRQPGLSARLAFPLLAA</sequence>
<dbReference type="Proteomes" id="UP000595460">
    <property type="component" value="Chromosome"/>
</dbReference>
<evidence type="ECO:0000259" key="10">
    <source>
        <dbReference type="PROSITE" id="PS50109"/>
    </source>
</evidence>
<dbReference type="InterPro" id="IPR011102">
    <property type="entry name" value="Sig_transdc_His_kinase_HWE"/>
</dbReference>
<keyword evidence="3" id="KW-0597">Phosphoprotein</keyword>
<dbReference type="SMART" id="SM00387">
    <property type="entry name" value="HATPase_c"/>
    <property type="match status" value="1"/>
</dbReference>
<dbReference type="InterPro" id="IPR003594">
    <property type="entry name" value="HATPase_dom"/>
</dbReference>
<keyword evidence="6" id="KW-0418">Kinase</keyword>
<organism evidence="11 12">
    <name type="scientific">Devosia oryziradicis</name>
    <dbReference type="NCBI Taxonomy" id="2801335"/>
    <lineage>
        <taxon>Bacteria</taxon>
        <taxon>Pseudomonadati</taxon>
        <taxon>Pseudomonadota</taxon>
        <taxon>Alphaproteobacteria</taxon>
        <taxon>Hyphomicrobiales</taxon>
        <taxon>Devosiaceae</taxon>
        <taxon>Devosia</taxon>
    </lineage>
</organism>
<keyword evidence="7" id="KW-0067">ATP-binding</keyword>
<evidence type="ECO:0000256" key="1">
    <source>
        <dbReference type="ARBA" id="ARBA00000085"/>
    </source>
</evidence>
<feature type="coiled-coil region" evidence="8">
    <location>
        <begin position="207"/>
        <end position="259"/>
    </location>
</feature>
<evidence type="ECO:0000256" key="7">
    <source>
        <dbReference type="ARBA" id="ARBA00022840"/>
    </source>
</evidence>
<keyword evidence="8" id="KW-0175">Coiled coil</keyword>
<reference evidence="11 12" key="1">
    <citation type="submission" date="2021-01" db="EMBL/GenBank/DDBJ databases">
        <title>Genome seq and assembly of Devosia sp. G19.</title>
        <authorList>
            <person name="Chhetri G."/>
        </authorList>
    </citation>
    <scope>NUCLEOTIDE SEQUENCE [LARGE SCALE GENOMIC DNA]</scope>
    <source>
        <strain evidence="11 12">G19</strain>
    </source>
</reference>
<dbReference type="InterPro" id="IPR036890">
    <property type="entry name" value="HATPase_C_sf"/>
</dbReference>